<dbReference type="RefSeq" id="WP_142896869.1">
    <property type="nucleotide sequence ID" value="NZ_ML660055.1"/>
</dbReference>
<dbReference type="InterPro" id="IPR000073">
    <property type="entry name" value="AB_hydrolase_1"/>
</dbReference>
<keyword evidence="3" id="KW-1185">Reference proteome</keyword>
<dbReference type="PRINTS" id="PR00412">
    <property type="entry name" value="EPOXHYDRLASE"/>
</dbReference>
<evidence type="ECO:0000313" key="3">
    <source>
        <dbReference type="Proteomes" id="UP000315252"/>
    </source>
</evidence>
<accession>A0A545TR42</accession>
<dbReference type="InterPro" id="IPR000639">
    <property type="entry name" value="Epox_hydrolase-like"/>
</dbReference>
<name>A0A545TR42_9PROT</name>
<dbReference type="PANTHER" id="PTHR43798:SF33">
    <property type="entry name" value="HYDROLASE, PUTATIVE (AFU_ORTHOLOGUE AFUA_2G14860)-RELATED"/>
    <property type="match status" value="1"/>
</dbReference>
<comment type="caution">
    <text evidence="2">The sequence shown here is derived from an EMBL/GenBank/DDBJ whole genome shotgun (WGS) entry which is preliminary data.</text>
</comment>
<evidence type="ECO:0000313" key="2">
    <source>
        <dbReference type="EMBL" id="TQV79689.1"/>
    </source>
</evidence>
<dbReference type="EMBL" id="VHSH01000004">
    <property type="protein sequence ID" value="TQV79689.1"/>
    <property type="molecule type" value="Genomic_DNA"/>
</dbReference>
<dbReference type="AlphaFoldDB" id="A0A545TR42"/>
<dbReference type="OrthoDB" id="9812774at2"/>
<protein>
    <submittedName>
        <fullName evidence="2">Alpha/beta hydrolase</fullName>
    </submittedName>
</protein>
<proteinExistence type="predicted"/>
<dbReference type="GO" id="GO:0016020">
    <property type="term" value="C:membrane"/>
    <property type="evidence" value="ECO:0007669"/>
    <property type="project" value="TreeGrafter"/>
</dbReference>
<dbReference type="Pfam" id="PF00561">
    <property type="entry name" value="Abhydrolase_1"/>
    <property type="match status" value="1"/>
</dbReference>
<keyword evidence="2" id="KW-0378">Hydrolase</keyword>
<dbReference type="PANTHER" id="PTHR43798">
    <property type="entry name" value="MONOACYLGLYCEROL LIPASE"/>
    <property type="match status" value="1"/>
</dbReference>
<dbReference type="PRINTS" id="PR00111">
    <property type="entry name" value="ABHYDROLASE"/>
</dbReference>
<gene>
    <name evidence="2" type="ORF">FKG95_13335</name>
</gene>
<dbReference type="Gene3D" id="3.40.50.1820">
    <property type="entry name" value="alpha/beta hydrolase"/>
    <property type="match status" value="1"/>
</dbReference>
<sequence>MFEGFQNQKIPVGDSVINLMTGGEGPPLLLLHGYPQTHVAWHAVAPALARDFTLVIPDLPGYGDSLGPEPDPAHLNYAKRTIARTLVGLMEKLGFDRFALAGHDRGGRVAYRMALDHPERVSRLAVLDIIPTLEVWEAMDWQQALDGYHWPFLAQPAPLPERMVGQDPDFYIRHLLDRWIQDGNSLAPEALSQYLRQFHKASVVAATCADYRAGASQDLAHDRADRAAGKRVTCPLLVVWGRGYFLTEESSPAEIWRAWAEEVSEVALDCGHFVAEEQPEACAAALREFFAD</sequence>
<organism evidence="2 3">
    <name type="scientific">Denitrobaculum tricleocarpae</name>
    <dbReference type="NCBI Taxonomy" id="2591009"/>
    <lineage>
        <taxon>Bacteria</taxon>
        <taxon>Pseudomonadati</taxon>
        <taxon>Pseudomonadota</taxon>
        <taxon>Alphaproteobacteria</taxon>
        <taxon>Rhodospirillales</taxon>
        <taxon>Rhodospirillaceae</taxon>
        <taxon>Denitrobaculum</taxon>
    </lineage>
</organism>
<feature type="domain" description="AB hydrolase-1" evidence="1">
    <location>
        <begin position="26"/>
        <end position="278"/>
    </location>
</feature>
<dbReference type="InterPro" id="IPR050266">
    <property type="entry name" value="AB_hydrolase_sf"/>
</dbReference>
<dbReference type="SUPFAM" id="SSF53474">
    <property type="entry name" value="alpha/beta-Hydrolases"/>
    <property type="match status" value="1"/>
</dbReference>
<dbReference type="Proteomes" id="UP000315252">
    <property type="component" value="Unassembled WGS sequence"/>
</dbReference>
<dbReference type="InterPro" id="IPR029058">
    <property type="entry name" value="AB_hydrolase_fold"/>
</dbReference>
<dbReference type="GO" id="GO:0016787">
    <property type="term" value="F:hydrolase activity"/>
    <property type="evidence" value="ECO:0007669"/>
    <property type="project" value="UniProtKB-KW"/>
</dbReference>
<evidence type="ECO:0000259" key="1">
    <source>
        <dbReference type="Pfam" id="PF00561"/>
    </source>
</evidence>
<reference evidence="2 3" key="1">
    <citation type="submission" date="2019-06" db="EMBL/GenBank/DDBJ databases">
        <title>Whole genome sequence for Rhodospirillaceae sp. R148.</title>
        <authorList>
            <person name="Wang G."/>
        </authorList>
    </citation>
    <scope>NUCLEOTIDE SEQUENCE [LARGE SCALE GENOMIC DNA]</scope>
    <source>
        <strain evidence="2 3">R148</strain>
    </source>
</reference>